<reference evidence="1" key="1">
    <citation type="journal article" date="2023" name="G3 (Bethesda)">
        <title>A reference genome for the long-term kleptoplast-retaining sea slug Elysia crispata morphotype clarki.</title>
        <authorList>
            <person name="Eastman K.E."/>
            <person name="Pendleton A.L."/>
            <person name="Shaikh M.A."/>
            <person name="Suttiyut T."/>
            <person name="Ogas R."/>
            <person name="Tomko P."/>
            <person name="Gavelis G."/>
            <person name="Widhalm J.R."/>
            <person name="Wisecaver J.H."/>
        </authorList>
    </citation>
    <scope>NUCLEOTIDE SEQUENCE</scope>
    <source>
        <strain evidence="1">ECLA1</strain>
    </source>
</reference>
<dbReference type="EMBL" id="JAWDGP010003176">
    <property type="protein sequence ID" value="KAK3776752.1"/>
    <property type="molecule type" value="Genomic_DNA"/>
</dbReference>
<organism evidence="1 2">
    <name type="scientific">Elysia crispata</name>
    <name type="common">lettuce slug</name>
    <dbReference type="NCBI Taxonomy" id="231223"/>
    <lineage>
        <taxon>Eukaryota</taxon>
        <taxon>Metazoa</taxon>
        <taxon>Spiralia</taxon>
        <taxon>Lophotrochozoa</taxon>
        <taxon>Mollusca</taxon>
        <taxon>Gastropoda</taxon>
        <taxon>Heterobranchia</taxon>
        <taxon>Euthyneura</taxon>
        <taxon>Panpulmonata</taxon>
        <taxon>Sacoglossa</taxon>
        <taxon>Placobranchoidea</taxon>
        <taxon>Plakobranchidae</taxon>
        <taxon>Elysia</taxon>
    </lineage>
</organism>
<sequence>MSCFVTRGMLTPQVRGHANTAGAYLATRHHRDVFFDPGPISPGTGATDRLARVRDNGRGDGHPTRCLQTWSNLWPVARPFRNSR</sequence>
<dbReference type="Proteomes" id="UP001283361">
    <property type="component" value="Unassembled WGS sequence"/>
</dbReference>
<keyword evidence="2" id="KW-1185">Reference proteome</keyword>
<evidence type="ECO:0000313" key="2">
    <source>
        <dbReference type="Proteomes" id="UP001283361"/>
    </source>
</evidence>
<accession>A0AAE0ZWT0</accession>
<gene>
    <name evidence="1" type="ORF">RRG08_058502</name>
</gene>
<protein>
    <submittedName>
        <fullName evidence="1">Uncharacterized protein</fullName>
    </submittedName>
</protein>
<proteinExistence type="predicted"/>
<comment type="caution">
    <text evidence="1">The sequence shown here is derived from an EMBL/GenBank/DDBJ whole genome shotgun (WGS) entry which is preliminary data.</text>
</comment>
<name>A0AAE0ZWT0_9GAST</name>
<dbReference type="AlphaFoldDB" id="A0AAE0ZWT0"/>
<evidence type="ECO:0000313" key="1">
    <source>
        <dbReference type="EMBL" id="KAK3776752.1"/>
    </source>
</evidence>